<organism evidence="2 3">
    <name type="scientific">Protopolystoma xenopodis</name>
    <dbReference type="NCBI Taxonomy" id="117903"/>
    <lineage>
        <taxon>Eukaryota</taxon>
        <taxon>Metazoa</taxon>
        <taxon>Spiralia</taxon>
        <taxon>Lophotrochozoa</taxon>
        <taxon>Platyhelminthes</taxon>
        <taxon>Monogenea</taxon>
        <taxon>Polyopisthocotylea</taxon>
        <taxon>Polystomatidea</taxon>
        <taxon>Polystomatidae</taxon>
        <taxon>Protopolystoma</taxon>
    </lineage>
</organism>
<feature type="chain" id="PRO_5018690505" description="Protein kinase domain-containing protein" evidence="1">
    <location>
        <begin position="25"/>
        <end position="127"/>
    </location>
</feature>
<keyword evidence="3" id="KW-1185">Reference proteome</keyword>
<keyword evidence="1" id="KW-0732">Signal</keyword>
<dbReference type="Proteomes" id="UP000784294">
    <property type="component" value="Unassembled WGS sequence"/>
</dbReference>
<dbReference type="EMBL" id="CAAALY010025229">
    <property type="protein sequence ID" value="VEL15621.1"/>
    <property type="molecule type" value="Genomic_DNA"/>
</dbReference>
<evidence type="ECO:0000313" key="3">
    <source>
        <dbReference type="Proteomes" id="UP000784294"/>
    </source>
</evidence>
<name>A0A3S5CEX1_9PLAT</name>
<evidence type="ECO:0000256" key="1">
    <source>
        <dbReference type="SAM" id="SignalP"/>
    </source>
</evidence>
<proteinExistence type="predicted"/>
<reference evidence="2" key="1">
    <citation type="submission" date="2018-11" db="EMBL/GenBank/DDBJ databases">
        <authorList>
            <consortium name="Pathogen Informatics"/>
        </authorList>
    </citation>
    <scope>NUCLEOTIDE SEQUENCE</scope>
</reference>
<dbReference type="AlphaFoldDB" id="A0A3S5CEX1"/>
<sequence>MSPAVDIFACGLLAYYILSGGGHAFDEPPCQTSVPNHAETDFNQSSMTLSTTNTNEDESHARNNDLYRHFATEASLCRLSVGLQHHRRQAAIADGHLPSLTLLPDMQLATTAPLSVDYKGRPEVWHL</sequence>
<accession>A0A3S5CEX1</accession>
<feature type="signal peptide" evidence="1">
    <location>
        <begin position="1"/>
        <end position="24"/>
    </location>
</feature>
<protein>
    <recommendedName>
        <fullName evidence="4">Protein kinase domain-containing protein</fullName>
    </recommendedName>
</protein>
<comment type="caution">
    <text evidence="2">The sequence shown here is derived from an EMBL/GenBank/DDBJ whole genome shotgun (WGS) entry which is preliminary data.</text>
</comment>
<gene>
    <name evidence="2" type="ORF">PXEA_LOCUS9061</name>
</gene>
<evidence type="ECO:0008006" key="4">
    <source>
        <dbReference type="Google" id="ProtNLM"/>
    </source>
</evidence>
<dbReference type="OrthoDB" id="63989at2759"/>
<evidence type="ECO:0000313" key="2">
    <source>
        <dbReference type="EMBL" id="VEL15621.1"/>
    </source>
</evidence>